<dbReference type="AlphaFoldDB" id="G0QPH1"/>
<feature type="transmembrane region" description="Helical" evidence="1">
    <location>
        <begin position="12"/>
        <end position="29"/>
    </location>
</feature>
<proteinExistence type="predicted"/>
<name>G0QPH1_ICHMU</name>
<reference evidence="2 3" key="1">
    <citation type="submission" date="2011-07" db="EMBL/GenBank/DDBJ databases">
        <authorList>
            <person name="Coyne R."/>
            <person name="Brami D."/>
            <person name="Johnson J."/>
            <person name="Hostetler J."/>
            <person name="Hannick L."/>
            <person name="Clark T."/>
            <person name="Cassidy-Hanley D."/>
            <person name="Inman J."/>
        </authorList>
    </citation>
    <scope>NUCLEOTIDE SEQUENCE [LARGE SCALE GENOMIC DNA]</scope>
    <source>
        <strain evidence="2 3">G5</strain>
    </source>
</reference>
<dbReference type="Proteomes" id="UP000008983">
    <property type="component" value="Unassembled WGS sequence"/>
</dbReference>
<evidence type="ECO:0008006" key="4">
    <source>
        <dbReference type="Google" id="ProtNLM"/>
    </source>
</evidence>
<feature type="transmembrane region" description="Helical" evidence="1">
    <location>
        <begin position="39"/>
        <end position="55"/>
    </location>
</feature>
<evidence type="ECO:0000313" key="2">
    <source>
        <dbReference type="EMBL" id="EGR32883.1"/>
    </source>
</evidence>
<evidence type="ECO:0000256" key="1">
    <source>
        <dbReference type="SAM" id="Phobius"/>
    </source>
</evidence>
<evidence type="ECO:0000313" key="3">
    <source>
        <dbReference type="Proteomes" id="UP000008983"/>
    </source>
</evidence>
<organism evidence="2 3">
    <name type="scientific">Ichthyophthirius multifiliis</name>
    <name type="common">White spot disease agent</name>
    <name type="synonym">Ich</name>
    <dbReference type="NCBI Taxonomy" id="5932"/>
    <lineage>
        <taxon>Eukaryota</taxon>
        <taxon>Sar</taxon>
        <taxon>Alveolata</taxon>
        <taxon>Ciliophora</taxon>
        <taxon>Intramacronucleata</taxon>
        <taxon>Oligohymenophorea</taxon>
        <taxon>Hymenostomatida</taxon>
        <taxon>Ophryoglenina</taxon>
        <taxon>Ichthyophthirius</taxon>
    </lineage>
</organism>
<keyword evidence="1" id="KW-0812">Transmembrane</keyword>
<dbReference type="GeneID" id="14909056"/>
<dbReference type="EMBL" id="GL983557">
    <property type="protein sequence ID" value="EGR32883.1"/>
    <property type="molecule type" value="Genomic_DNA"/>
</dbReference>
<accession>G0QPH1</accession>
<keyword evidence="3" id="KW-1185">Reference proteome</keyword>
<sequence>MHFLYWRNRQKLLNFFQIFHTFSYIYSLFEVQKVSKFDFYRKQFTIIIILSLFLIRNIKNFHFLLLFLYLNVLKYILIHKEENRIKISYYLHIKKKIYEYNYLLFLIQFHHIIQFLYLLYFLLSIRQFKVFYYLKEASLRIDFGSF</sequence>
<keyword evidence="1" id="KW-1133">Transmembrane helix</keyword>
<feature type="transmembrane region" description="Helical" evidence="1">
    <location>
        <begin position="100"/>
        <end position="123"/>
    </location>
</feature>
<keyword evidence="1" id="KW-0472">Membrane</keyword>
<protein>
    <recommendedName>
        <fullName evidence="4">Transmembrane protein</fullName>
    </recommendedName>
</protein>
<gene>
    <name evidence="2" type="ORF">IMG5_067900</name>
</gene>
<dbReference type="RefSeq" id="XP_004036869.1">
    <property type="nucleotide sequence ID" value="XM_004036821.1"/>
</dbReference>
<dbReference type="InParanoid" id="G0QPH1"/>